<evidence type="ECO:0000313" key="3">
    <source>
        <dbReference type="Proteomes" id="UP000249061"/>
    </source>
</evidence>
<comment type="caution">
    <text evidence="2">The sequence shown here is derived from an EMBL/GenBank/DDBJ whole genome shotgun (WGS) entry which is preliminary data.</text>
</comment>
<dbReference type="AlphaFoldDB" id="A0A2W5TNZ1"/>
<feature type="region of interest" description="Disordered" evidence="1">
    <location>
        <begin position="1"/>
        <end position="26"/>
    </location>
</feature>
<evidence type="ECO:0000313" key="2">
    <source>
        <dbReference type="EMBL" id="PZR15053.1"/>
    </source>
</evidence>
<dbReference type="Proteomes" id="UP000249061">
    <property type="component" value="Unassembled WGS sequence"/>
</dbReference>
<evidence type="ECO:0008006" key="4">
    <source>
        <dbReference type="Google" id="ProtNLM"/>
    </source>
</evidence>
<name>A0A2W5TNZ1_9BACT</name>
<accession>A0A2W5TNZ1</accession>
<reference evidence="2 3" key="1">
    <citation type="submission" date="2017-08" db="EMBL/GenBank/DDBJ databases">
        <title>Infants hospitalized years apart are colonized by the same room-sourced microbial strains.</title>
        <authorList>
            <person name="Brooks B."/>
            <person name="Olm M.R."/>
            <person name="Firek B.A."/>
            <person name="Baker R."/>
            <person name="Thomas B.C."/>
            <person name="Morowitz M.J."/>
            <person name="Banfield J.F."/>
        </authorList>
    </citation>
    <scope>NUCLEOTIDE SEQUENCE [LARGE SCALE GENOMIC DNA]</scope>
    <source>
        <strain evidence="2">S2_003_000_R2_14</strain>
    </source>
</reference>
<proteinExistence type="predicted"/>
<protein>
    <recommendedName>
        <fullName evidence="4">DUF1826 domain-containing protein</fullName>
    </recommendedName>
</protein>
<dbReference type="EMBL" id="QFQP01000006">
    <property type="protein sequence ID" value="PZR15053.1"/>
    <property type="molecule type" value="Genomic_DNA"/>
</dbReference>
<evidence type="ECO:0000256" key="1">
    <source>
        <dbReference type="SAM" id="MobiDB-lite"/>
    </source>
</evidence>
<sequence length="243" mass="27619">MAAVLADARRRRRSRRRAPGRSAGARVVRHPGDVHVDAGPHVAASRGARMTRRNRHRVVWSEDGLRHIRRRDVDLCIWRRGFSASFSGWCQHVTSDVHLDVDEVVALADRWPVERWLSAMPACEHRAQLADDIRARLTHYGALLRFPRARVQVATIEQQMCPKFHVDNVTVRLICTWAGPATEWIAERDLDRAKREGTTTQHLERFDVALMKGCAGAPNHGVVHRSPHVHDVPRLVLTIDGRP</sequence>
<dbReference type="InterPro" id="IPR014955">
    <property type="entry name" value="DUF1826"/>
</dbReference>
<organism evidence="2 3">
    <name type="scientific">Archangium gephyra</name>
    <dbReference type="NCBI Taxonomy" id="48"/>
    <lineage>
        <taxon>Bacteria</taxon>
        <taxon>Pseudomonadati</taxon>
        <taxon>Myxococcota</taxon>
        <taxon>Myxococcia</taxon>
        <taxon>Myxococcales</taxon>
        <taxon>Cystobacterineae</taxon>
        <taxon>Archangiaceae</taxon>
        <taxon>Archangium</taxon>
    </lineage>
</organism>
<feature type="compositionally biased region" description="Basic residues" evidence="1">
    <location>
        <begin position="9"/>
        <end position="19"/>
    </location>
</feature>
<dbReference type="Pfam" id="PF08856">
    <property type="entry name" value="DUF1826"/>
    <property type="match status" value="1"/>
</dbReference>
<gene>
    <name evidence="2" type="ORF">DI536_09775</name>
</gene>